<proteinExistence type="predicted"/>
<dbReference type="PANTHER" id="PTHR46060">
    <property type="entry name" value="MARINER MOS1 TRANSPOSASE-LIKE PROTEIN"/>
    <property type="match status" value="1"/>
</dbReference>
<feature type="region of interest" description="Disordered" evidence="1">
    <location>
        <begin position="51"/>
        <end position="77"/>
    </location>
</feature>
<comment type="caution">
    <text evidence="3">The sequence shown here is derived from an EMBL/GenBank/DDBJ whole genome shotgun (WGS) entry which is preliminary data.</text>
</comment>
<reference evidence="3" key="1">
    <citation type="journal article" date="2023" name="Insect Mol. Biol.">
        <title>Genome sequencing provides insights into the evolution of gene families encoding plant cell wall-degrading enzymes in longhorned beetles.</title>
        <authorList>
            <person name="Shin N.R."/>
            <person name="Okamura Y."/>
            <person name="Kirsch R."/>
            <person name="Pauchet Y."/>
        </authorList>
    </citation>
    <scope>NUCLEOTIDE SEQUENCE</scope>
    <source>
        <strain evidence="3">AMC_N1</strain>
    </source>
</reference>
<organism evidence="3 4">
    <name type="scientific">Aromia moschata</name>
    <dbReference type="NCBI Taxonomy" id="1265417"/>
    <lineage>
        <taxon>Eukaryota</taxon>
        <taxon>Metazoa</taxon>
        <taxon>Ecdysozoa</taxon>
        <taxon>Arthropoda</taxon>
        <taxon>Hexapoda</taxon>
        <taxon>Insecta</taxon>
        <taxon>Pterygota</taxon>
        <taxon>Neoptera</taxon>
        <taxon>Endopterygota</taxon>
        <taxon>Coleoptera</taxon>
        <taxon>Polyphaga</taxon>
        <taxon>Cucujiformia</taxon>
        <taxon>Chrysomeloidea</taxon>
        <taxon>Cerambycidae</taxon>
        <taxon>Cerambycinae</taxon>
        <taxon>Callichromatini</taxon>
        <taxon>Aromia</taxon>
    </lineage>
</organism>
<sequence length="100" mass="11503">MLSVQMKQRVNIKFLVKLGKTLTEACAMIKEVYGNECLCRTQVSEWIKRFKEGRETTEDDTRPGPSTSKTNENTEEIDTPNVCVLKIVINKQKDPLKRTK</sequence>
<keyword evidence="4" id="KW-1185">Reference proteome</keyword>
<gene>
    <name evidence="3" type="ORF">NQ318_006181</name>
</gene>
<dbReference type="PANTHER" id="PTHR46060:SF1">
    <property type="entry name" value="MARINER MOS1 TRANSPOSASE-LIKE PROTEIN"/>
    <property type="match status" value="1"/>
</dbReference>
<dbReference type="InterPro" id="IPR052709">
    <property type="entry name" value="Transposase-MT_Hybrid"/>
</dbReference>
<protein>
    <recommendedName>
        <fullName evidence="2">Mos1 transposase HTH domain-containing protein</fullName>
    </recommendedName>
</protein>
<dbReference type="EMBL" id="JAPWTK010000368">
    <property type="protein sequence ID" value="KAJ8941494.1"/>
    <property type="molecule type" value="Genomic_DNA"/>
</dbReference>
<evidence type="ECO:0000259" key="2">
    <source>
        <dbReference type="Pfam" id="PF17906"/>
    </source>
</evidence>
<evidence type="ECO:0000256" key="1">
    <source>
        <dbReference type="SAM" id="MobiDB-lite"/>
    </source>
</evidence>
<dbReference type="Pfam" id="PF17906">
    <property type="entry name" value="HTH_48"/>
    <property type="match status" value="1"/>
</dbReference>
<dbReference type="InterPro" id="IPR041426">
    <property type="entry name" value="Mos1_HTH"/>
</dbReference>
<evidence type="ECO:0000313" key="3">
    <source>
        <dbReference type="EMBL" id="KAJ8941494.1"/>
    </source>
</evidence>
<dbReference type="Proteomes" id="UP001162162">
    <property type="component" value="Unassembled WGS sequence"/>
</dbReference>
<dbReference type="Gene3D" id="1.10.10.1450">
    <property type="match status" value="1"/>
</dbReference>
<dbReference type="AlphaFoldDB" id="A0AAV8XSG3"/>
<feature type="compositionally biased region" description="Basic and acidic residues" evidence="1">
    <location>
        <begin position="51"/>
        <end position="62"/>
    </location>
</feature>
<name>A0AAV8XSG3_9CUCU</name>
<evidence type="ECO:0000313" key="4">
    <source>
        <dbReference type="Proteomes" id="UP001162162"/>
    </source>
</evidence>
<feature type="domain" description="Mos1 transposase HTH" evidence="2">
    <location>
        <begin position="9"/>
        <end position="53"/>
    </location>
</feature>
<accession>A0AAV8XSG3</accession>